<accession>A0A8W8IR85</accession>
<name>A0A8W8IR85_MAGGI</name>
<protein>
    <submittedName>
        <fullName evidence="3">Uncharacterized protein</fullName>
    </submittedName>
</protein>
<dbReference type="EnsemblMetazoa" id="G15228.1">
    <property type="protein sequence ID" value="G15228.1:cds"/>
    <property type="gene ID" value="G15228"/>
</dbReference>
<sequence>MRWHISLSTIAEEEDSSKRDEAVGQFTSVSSTREANSTLMYYDLNLELERKINSDSMFNLSKSLLQPSSKDSPFCCAASVSLDLEHTGSEVESNFQKRIKNTCENIFVRENKKENKINKYMEINRDNLSQNANTTPEPGIDDGGETTDLMKASQVGTDFGENTVPPDYQNEAKNEELSFETTPRSSLEEKFGHLSIFAPQVGKEIQNNSEMESVSRALVSTMLEKCIESIQKPTVNSRLSGRNTPNTGTPVLKTRIECSSQEMAHLESELEKKISSEKRNIERENDCQFSHGDGEAFQQSADDIEILRRQRMERLQQLRSMLEQKKTERKEFEKGLGMKYAMKDEKEIVKMEQIEEEREIEEDKEGVAIAKAPTHVDVLTAPTRRGIRSIYSEVQRTQSSSSSDSSDITCTDTETCDENDLVVLSDLELRTYTEEKTKTGASPSYTDNPQGTVNGGNSRQDSPSASVFNKAASTGSAKTEKTRKAMKDPYAKYEHVRRNQHVGGLEAPFVANTKVPNTRFWKDLNENKVVIANKFVMDAGENSEDFQEITKWVTRDMCPAEESEISSFFENSSSCSFPAKISQKLKSANDIVYPDDLLQKTKQTKKKFTGTDAKGKGKEKSKREKSKKKSRETTKLKATSTQAESESASMQTHAYFRNRLHTEDPKEAEEERRREIRDAENLVFFRTMARDSEFWKPSILEPLQGSNGSFTSQKQTRSTGYRAANSGFAKSSDIDMLLGGSQRKESAIPNDPSNYVSENQAEENMLFFKYVARNRSFFQFRES</sequence>
<feature type="compositionally biased region" description="Polar residues" evidence="2">
    <location>
        <begin position="439"/>
        <end position="477"/>
    </location>
</feature>
<feature type="compositionally biased region" description="Basic and acidic residues" evidence="2">
    <location>
        <begin position="478"/>
        <end position="487"/>
    </location>
</feature>
<feature type="compositionally biased region" description="Basic and acidic residues" evidence="2">
    <location>
        <begin position="613"/>
        <end position="622"/>
    </location>
</feature>
<feature type="compositionally biased region" description="Basic and acidic residues" evidence="2">
    <location>
        <begin position="660"/>
        <end position="674"/>
    </location>
</feature>
<evidence type="ECO:0000256" key="1">
    <source>
        <dbReference type="SAM" id="Coils"/>
    </source>
</evidence>
<dbReference type="OrthoDB" id="6161651at2759"/>
<evidence type="ECO:0000313" key="3">
    <source>
        <dbReference type="EnsemblMetazoa" id="G15228.1:cds"/>
    </source>
</evidence>
<reference evidence="3" key="1">
    <citation type="submission" date="2022-08" db="UniProtKB">
        <authorList>
            <consortium name="EnsemblMetazoa"/>
        </authorList>
    </citation>
    <scope>IDENTIFICATION</scope>
    <source>
        <strain evidence="3">05x7-T-G4-1.051#20</strain>
    </source>
</reference>
<dbReference type="OMA" id="NTCENIF"/>
<evidence type="ECO:0000313" key="4">
    <source>
        <dbReference type="Proteomes" id="UP000005408"/>
    </source>
</evidence>
<feature type="region of interest" description="Disordered" evidence="2">
    <location>
        <begin position="390"/>
        <end position="412"/>
    </location>
</feature>
<keyword evidence="4" id="KW-1185">Reference proteome</keyword>
<feature type="compositionally biased region" description="Low complexity" evidence="2">
    <location>
        <begin position="399"/>
        <end position="412"/>
    </location>
</feature>
<dbReference type="AlphaFoldDB" id="A0A8W8IR85"/>
<feature type="region of interest" description="Disordered" evidence="2">
    <location>
        <begin position="434"/>
        <end position="487"/>
    </location>
</feature>
<proteinExistence type="predicted"/>
<feature type="coiled-coil region" evidence="1">
    <location>
        <begin position="308"/>
        <end position="335"/>
    </location>
</feature>
<keyword evidence="1" id="KW-0175">Coiled coil</keyword>
<organism evidence="3 4">
    <name type="scientific">Magallana gigas</name>
    <name type="common">Pacific oyster</name>
    <name type="synonym">Crassostrea gigas</name>
    <dbReference type="NCBI Taxonomy" id="29159"/>
    <lineage>
        <taxon>Eukaryota</taxon>
        <taxon>Metazoa</taxon>
        <taxon>Spiralia</taxon>
        <taxon>Lophotrochozoa</taxon>
        <taxon>Mollusca</taxon>
        <taxon>Bivalvia</taxon>
        <taxon>Autobranchia</taxon>
        <taxon>Pteriomorphia</taxon>
        <taxon>Ostreida</taxon>
        <taxon>Ostreoidea</taxon>
        <taxon>Ostreidae</taxon>
        <taxon>Magallana</taxon>
    </lineage>
</organism>
<feature type="region of interest" description="Disordered" evidence="2">
    <location>
        <begin position="603"/>
        <end position="674"/>
    </location>
</feature>
<feature type="compositionally biased region" description="Low complexity" evidence="2">
    <location>
        <begin position="638"/>
        <end position="649"/>
    </location>
</feature>
<dbReference type="Proteomes" id="UP000005408">
    <property type="component" value="Unassembled WGS sequence"/>
</dbReference>
<evidence type="ECO:0000256" key="2">
    <source>
        <dbReference type="SAM" id="MobiDB-lite"/>
    </source>
</evidence>